<dbReference type="Proteomes" id="UP000838412">
    <property type="component" value="Chromosome 16"/>
</dbReference>
<keyword evidence="6 8" id="KW-0472">Membrane</keyword>
<keyword evidence="7" id="KW-1015">Disulfide bond</keyword>
<dbReference type="SUPFAM" id="SSF103473">
    <property type="entry name" value="MFS general substrate transporter"/>
    <property type="match status" value="1"/>
</dbReference>
<keyword evidence="3" id="KW-1003">Cell membrane</keyword>
<comment type="subcellular location">
    <subcellularLocation>
        <location evidence="1 8">Cell membrane</location>
        <topology evidence="1 8">Multi-pass membrane protein</topology>
    </subcellularLocation>
</comment>
<evidence type="ECO:0000313" key="12">
    <source>
        <dbReference type="Proteomes" id="UP000838412"/>
    </source>
</evidence>
<feature type="transmembrane region" description="Helical" evidence="8">
    <location>
        <begin position="615"/>
        <end position="638"/>
    </location>
</feature>
<feature type="transmembrane region" description="Helical" evidence="8">
    <location>
        <begin position="227"/>
        <end position="249"/>
    </location>
</feature>
<dbReference type="Gene3D" id="3.30.60.30">
    <property type="match status" value="1"/>
</dbReference>
<evidence type="ECO:0000313" key="11">
    <source>
        <dbReference type="EMBL" id="CAH1248311.1"/>
    </source>
</evidence>
<protein>
    <recommendedName>
        <fullName evidence="8">Solute carrier organic anion transporter family member</fullName>
    </recommendedName>
</protein>
<feature type="compositionally biased region" description="Low complexity" evidence="9">
    <location>
        <begin position="563"/>
        <end position="577"/>
    </location>
</feature>
<dbReference type="InterPro" id="IPR002350">
    <property type="entry name" value="Kazal_dom"/>
</dbReference>
<dbReference type="GO" id="GO:0006811">
    <property type="term" value="P:monoatomic ion transport"/>
    <property type="evidence" value="ECO:0007669"/>
    <property type="project" value="UniProtKB-KW"/>
</dbReference>
<keyword evidence="5 8" id="KW-1133">Transmembrane helix</keyword>
<keyword evidence="8" id="KW-0813">Transport</keyword>
<dbReference type="Gene3D" id="1.20.1250.20">
    <property type="entry name" value="MFS general substrate transporter like domains"/>
    <property type="match status" value="1"/>
</dbReference>
<evidence type="ECO:0000256" key="9">
    <source>
        <dbReference type="SAM" id="MobiDB-lite"/>
    </source>
</evidence>
<dbReference type="InterPro" id="IPR004156">
    <property type="entry name" value="OATP"/>
</dbReference>
<feature type="transmembrane region" description="Helical" evidence="8">
    <location>
        <begin position="427"/>
        <end position="446"/>
    </location>
</feature>
<sequence length="807" mass="86849">MANGNANGSGPPSSHHPGIIKVEDDEIQCGIGPCKPRWAVRLANSKMFVASWCIAIFSNILISAYLLGILTSLEKRFGLQSKDLGTIASAADIGSTLTVLFVTYYGGRMGVNRPRLIGIGVLCVAVGSFLSGMPHFVTPAYEVDTESVQNATQTKSLDVCLANQTMDDSCNANEATASSNKGGWYALLVFAQIIMGVGSTPIMALGTTYIDDHVMKSSAPLYIGTSYIVFGLGPPLGFILSAYTVQFYVDFDKNIDPRIFGLSQDNPLWVGAWWLGYFLGGALLIFAALPLFFFPYKLEAPPEEDETQVLNAKKKSFMPGMGMDSGRKPLLDPARGLLEQIKEMVKSLKTILTNWTFILLALTAVCAVSTIGAFSFMPKYLEMQFGIPKSKANFLLGMISLPSSVFGILGSGIVIKKLKLSPKGCMYLSALSIITSSCCTVPLMFINCPQSPMAGVTVPYGYNPNNPSEVTTLQGIGLISSCNSACNCPLDKYKPVCGPDGVTYFSGCHAGCTEEQIIRGPGKFSFSNFSNCGCMWTRTPGMPGTGKYVATAVPGRQKRDANDSTTTASNPATTPDNIASTAYPSQATDAMEDETNGGAQNFAISKPCRPPCDKWPVFVGIYFVAALSRSFGFIPVIIGTLRALTPETKSFGFGVQQLMLRLLGFIPSPVYFGAMIDSTCTLWSSMCGKRGACLLYDLAMNRYVFIGGQLVLRLLSLTLVLCAAYRFKKQEEREAGEAKKDGATLGELAVSMGSLTASHHSLRASRHSLASSRHSLDVIADTNKPMMPKDTEDMRAGLWKKNGDSHI</sequence>
<feature type="transmembrane region" description="Helical" evidence="8">
    <location>
        <begin position="352"/>
        <end position="374"/>
    </location>
</feature>
<dbReference type="InterPro" id="IPR036058">
    <property type="entry name" value="Kazal_dom_sf"/>
</dbReference>
<evidence type="ECO:0000256" key="6">
    <source>
        <dbReference type="ARBA" id="ARBA00023136"/>
    </source>
</evidence>
<organism evidence="11 12">
    <name type="scientific">Branchiostoma lanceolatum</name>
    <name type="common">Common lancelet</name>
    <name type="synonym">Amphioxus lanceolatum</name>
    <dbReference type="NCBI Taxonomy" id="7740"/>
    <lineage>
        <taxon>Eukaryota</taxon>
        <taxon>Metazoa</taxon>
        <taxon>Chordata</taxon>
        <taxon>Cephalochordata</taxon>
        <taxon>Leptocardii</taxon>
        <taxon>Amphioxiformes</taxon>
        <taxon>Branchiostomatidae</taxon>
        <taxon>Branchiostoma</taxon>
    </lineage>
</organism>
<feature type="domain" description="Kazal-like" evidence="10">
    <location>
        <begin position="476"/>
        <end position="533"/>
    </location>
</feature>
<feature type="transmembrane region" description="Helical" evidence="8">
    <location>
        <begin position="703"/>
        <end position="725"/>
    </location>
</feature>
<keyword evidence="4 8" id="KW-0812">Transmembrane</keyword>
<evidence type="ECO:0000256" key="5">
    <source>
        <dbReference type="ARBA" id="ARBA00022989"/>
    </source>
</evidence>
<dbReference type="AlphaFoldDB" id="A0A8J9Z6P9"/>
<dbReference type="InterPro" id="IPR036259">
    <property type="entry name" value="MFS_trans_sf"/>
</dbReference>
<proteinExistence type="inferred from homology"/>
<feature type="transmembrane region" description="Helical" evidence="8">
    <location>
        <begin position="184"/>
        <end position="206"/>
    </location>
</feature>
<evidence type="ECO:0000256" key="1">
    <source>
        <dbReference type="ARBA" id="ARBA00004651"/>
    </source>
</evidence>
<accession>A0A8J9Z6P9</accession>
<gene>
    <name evidence="11" type="primary">SLCO3A1</name>
    <name evidence="11" type="ORF">BLAG_LOCUS9669</name>
</gene>
<dbReference type="EMBL" id="OV696701">
    <property type="protein sequence ID" value="CAH1248311.1"/>
    <property type="molecule type" value="Genomic_DNA"/>
</dbReference>
<dbReference type="Pfam" id="PF07648">
    <property type="entry name" value="Kazal_2"/>
    <property type="match status" value="1"/>
</dbReference>
<keyword evidence="8" id="KW-0406">Ion transport</keyword>
<feature type="region of interest" description="Disordered" evidence="9">
    <location>
        <begin position="554"/>
        <end position="581"/>
    </location>
</feature>
<evidence type="ECO:0000256" key="8">
    <source>
        <dbReference type="RuleBase" id="RU362056"/>
    </source>
</evidence>
<evidence type="ECO:0000256" key="3">
    <source>
        <dbReference type="ARBA" id="ARBA00022475"/>
    </source>
</evidence>
<dbReference type="GO" id="GO:0016323">
    <property type="term" value="C:basolateral plasma membrane"/>
    <property type="evidence" value="ECO:0007669"/>
    <property type="project" value="TreeGrafter"/>
</dbReference>
<dbReference type="Pfam" id="PF03137">
    <property type="entry name" value="OATP"/>
    <property type="match status" value="1"/>
</dbReference>
<dbReference type="NCBIfam" id="TIGR00805">
    <property type="entry name" value="oat"/>
    <property type="match status" value="1"/>
</dbReference>
<evidence type="ECO:0000259" key="10">
    <source>
        <dbReference type="PROSITE" id="PS51465"/>
    </source>
</evidence>
<dbReference type="OrthoDB" id="5062115at2759"/>
<comment type="similarity">
    <text evidence="2 8">Belongs to the organo anion transporter (TC 2.A.60) family.</text>
</comment>
<dbReference type="GO" id="GO:0043252">
    <property type="term" value="P:sodium-independent organic anion transport"/>
    <property type="evidence" value="ECO:0007669"/>
    <property type="project" value="TreeGrafter"/>
</dbReference>
<evidence type="ECO:0000256" key="4">
    <source>
        <dbReference type="ARBA" id="ARBA00022692"/>
    </source>
</evidence>
<dbReference type="PANTHER" id="PTHR11388:SF157">
    <property type="entry name" value="SOLUTE CARRIER ORGANIC ANION TRANSPORTER FAMILY MEMBER 2A1-LIKE"/>
    <property type="match status" value="1"/>
</dbReference>
<dbReference type="PANTHER" id="PTHR11388">
    <property type="entry name" value="ORGANIC ANION TRANSPORTER"/>
    <property type="match status" value="1"/>
</dbReference>
<keyword evidence="12" id="KW-1185">Reference proteome</keyword>
<feature type="transmembrane region" description="Helical" evidence="8">
    <location>
        <begin position="117"/>
        <end position="137"/>
    </location>
</feature>
<name>A0A8J9Z6P9_BRALA</name>
<feature type="transmembrane region" description="Helical" evidence="8">
    <location>
        <begin position="269"/>
        <end position="294"/>
    </location>
</feature>
<feature type="transmembrane region" description="Helical" evidence="8">
    <location>
        <begin position="47"/>
        <end position="67"/>
    </location>
</feature>
<reference evidence="11" key="1">
    <citation type="submission" date="2022-01" db="EMBL/GenBank/DDBJ databases">
        <authorList>
            <person name="Braso-Vives M."/>
        </authorList>
    </citation>
    <scope>NUCLEOTIDE SEQUENCE</scope>
</reference>
<dbReference type="SUPFAM" id="SSF100895">
    <property type="entry name" value="Kazal-type serine protease inhibitors"/>
    <property type="match status" value="1"/>
</dbReference>
<feature type="transmembrane region" description="Helical" evidence="8">
    <location>
        <begin position="87"/>
        <end position="105"/>
    </location>
</feature>
<feature type="transmembrane region" description="Helical" evidence="8">
    <location>
        <begin position="394"/>
        <end position="415"/>
    </location>
</feature>
<evidence type="ECO:0000256" key="2">
    <source>
        <dbReference type="ARBA" id="ARBA00009657"/>
    </source>
</evidence>
<dbReference type="GO" id="GO:0015347">
    <property type="term" value="F:sodium-independent organic anion transmembrane transporter activity"/>
    <property type="evidence" value="ECO:0007669"/>
    <property type="project" value="TreeGrafter"/>
</dbReference>
<dbReference type="CDD" id="cd17336">
    <property type="entry name" value="MFS_SLCO_OATP"/>
    <property type="match status" value="1"/>
</dbReference>
<evidence type="ECO:0000256" key="7">
    <source>
        <dbReference type="ARBA" id="ARBA00023157"/>
    </source>
</evidence>
<feature type="transmembrane region" description="Helical" evidence="8">
    <location>
        <begin position="658"/>
        <end position="676"/>
    </location>
</feature>
<dbReference type="PROSITE" id="PS51465">
    <property type="entry name" value="KAZAL_2"/>
    <property type="match status" value="1"/>
</dbReference>